<organism evidence="3 4">
    <name type="scientific">Exophiala aquamarina CBS 119918</name>
    <dbReference type="NCBI Taxonomy" id="1182545"/>
    <lineage>
        <taxon>Eukaryota</taxon>
        <taxon>Fungi</taxon>
        <taxon>Dikarya</taxon>
        <taxon>Ascomycota</taxon>
        <taxon>Pezizomycotina</taxon>
        <taxon>Eurotiomycetes</taxon>
        <taxon>Chaetothyriomycetidae</taxon>
        <taxon>Chaetothyriales</taxon>
        <taxon>Herpotrichiellaceae</taxon>
        <taxon>Exophiala</taxon>
    </lineage>
</organism>
<protein>
    <submittedName>
        <fullName evidence="3">Uncharacterized protein</fullName>
    </submittedName>
</protein>
<proteinExistence type="predicted"/>
<evidence type="ECO:0000313" key="4">
    <source>
        <dbReference type="Proteomes" id="UP000027920"/>
    </source>
</evidence>
<feature type="transmembrane region" description="Helical" evidence="2">
    <location>
        <begin position="280"/>
        <end position="301"/>
    </location>
</feature>
<feature type="region of interest" description="Disordered" evidence="1">
    <location>
        <begin position="61"/>
        <end position="82"/>
    </location>
</feature>
<dbReference type="GeneID" id="25284172"/>
<dbReference type="PANTHER" id="PTHR37402:SF1">
    <property type="entry name" value="GRAM DOMAIN-CONTAINING PROTEIN 4"/>
    <property type="match status" value="1"/>
</dbReference>
<comment type="caution">
    <text evidence="3">The sequence shown here is derived from an EMBL/GenBank/DDBJ whole genome shotgun (WGS) entry which is preliminary data.</text>
</comment>
<name>A0A072PH35_9EURO</name>
<keyword evidence="2" id="KW-0472">Membrane</keyword>
<accession>A0A072PH35</accession>
<dbReference type="RefSeq" id="XP_013257410.1">
    <property type="nucleotide sequence ID" value="XM_013401956.1"/>
</dbReference>
<feature type="compositionally biased region" description="Basic and acidic residues" evidence="1">
    <location>
        <begin position="472"/>
        <end position="481"/>
    </location>
</feature>
<dbReference type="EMBL" id="AMGV01000009">
    <property type="protein sequence ID" value="KEF54820.1"/>
    <property type="molecule type" value="Genomic_DNA"/>
</dbReference>
<dbReference type="GO" id="GO:0006915">
    <property type="term" value="P:apoptotic process"/>
    <property type="evidence" value="ECO:0007669"/>
    <property type="project" value="InterPro"/>
</dbReference>
<dbReference type="STRING" id="1182545.A0A072PH35"/>
<feature type="region of interest" description="Disordered" evidence="1">
    <location>
        <begin position="472"/>
        <end position="492"/>
    </location>
</feature>
<dbReference type="AlphaFoldDB" id="A0A072PH35"/>
<keyword evidence="2" id="KW-1133">Transmembrane helix</keyword>
<dbReference type="VEuPathDB" id="FungiDB:A1O9_09262"/>
<keyword evidence="2" id="KW-0812">Transmembrane</keyword>
<dbReference type="HOGENOM" id="CLU_022814_1_0_1"/>
<feature type="compositionally biased region" description="Polar residues" evidence="1">
    <location>
        <begin position="72"/>
        <end position="82"/>
    </location>
</feature>
<evidence type="ECO:0000256" key="2">
    <source>
        <dbReference type="SAM" id="Phobius"/>
    </source>
</evidence>
<feature type="transmembrane region" description="Helical" evidence="2">
    <location>
        <begin position="384"/>
        <end position="402"/>
    </location>
</feature>
<dbReference type="Proteomes" id="UP000027920">
    <property type="component" value="Unassembled WGS sequence"/>
</dbReference>
<evidence type="ECO:0000256" key="1">
    <source>
        <dbReference type="SAM" id="MobiDB-lite"/>
    </source>
</evidence>
<sequence>MSATNPEAEAEAELHANSLFETIASLKARAKAKTQEILHIRKSSSQREFADEDIFSDPAFDPAQALDKKSPSKNGKTTSESVTDGLKDAKYLLSHPRRVMRSKATHVAAEKIGSARHPIQILNRDEELIDAHDHLAQAAADGDSDSTLDGEEVNDACDRILQVENQRESLQTAWILGRHVNRVKAVRSVSRPEQSDFTIINDGEPRVQWERYLGKLALYHTQGFTLQYVDDFKSPPFDLEDLARIIERLTITSAPWQTFLMKVRDIYTWKDPRSTAKCAILFWTLWYTEHIVGSLWFWIIYSSIRSKLQPSSVERIRESVARSFDREKRVQAWGELLQQHGKQNWIEPLLDDLGPHIQRQLGDLADFLEILTNFHRHERPKKTTASLFFFASCLTVTLFADMAFCVKFVWFIAGVGFFFTYPIATRYPKYRLLVSPWRWMFWAIPTHAELAILRLQEKAAIRDADPKEFELPHPDGLDKAEQPQSGETHSFDIHHETGGRGKLIISRSGIAYTSVTEQQSWPFSSLAEMCKSDDPDTESVFRNFRRLGSRSGVVLHFTFFSAELRVLVHTADRNRVFNLVLAWSGLKWQSLQIERRRGGRGNLDTAIKRALR</sequence>
<dbReference type="InterPro" id="IPR037847">
    <property type="entry name" value="GRAMDC4"/>
</dbReference>
<gene>
    <name evidence="3" type="ORF">A1O9_09262</name>
</gene>
<dbReference type="OrthoDB" id="1708389at2759"/>
<keyword evidence="4" id="KW-1185">Reference proteome</keyword>
<evidence type="ECO:0000313" key="3">
    <source>
        <dbReference type="EMBL" id="KEF54820.1"/>
    </source>
</evidence>
<feature type="transmembrane region" description="Helical" evidence="2">
    <location>
        <begin position="408"/>
        <end position="424"/>
    </location>
</feature>
<dbReference type="PANTHER" id="PTHR37402">
    <property type="entry name" value="GRAM DOMAIN-CONTAINING PROTEIN 4"/>
    <property type="match status" value="1"/>
</dbReference>
<reference evidence="3 4" key="1">
    <citation type="submission" date="2013-03" db="EMBL/GenBank/DDBJ databases">
        <title>The Genome Sequence of Exophiala aquamarina CBS 119918.</title>
        <authorList>
            <consortium name="The Broad Institute Genomics Platform"/>
            <person name="Cuomo C."/>
            <person name="de Hoog S."/>
            <person name="Gorbushina A."/>
            <person name="Walker B."/>
            <person name="Young S.K."/>
            <person name="Zeng Q."/>
            <person name="Gargeya S."/>
            <person name="Fitzgerald M."/>
            <person name="Haas B."/>
            <person name="Abouelleil A."/>
            <person name="Allen A.W."/>
            <person name="Alvarado L."/>
            <person name="Arachchi H.M."/>
            <person name="Berlin A.M."/>
            <person name="Chapman S.B."/>
            <person name="Gainer-Dewar J."/>
            <person name="Goldberg J."/>
            <person name="Griggs A."/>
            <person name="Gujja S."/>
            <person name="Hansen M."/>
            <person name="Howarth C."/>
            <person name="Imamovic A."/>
            <person name="Ireland A."/>
            <person name="Larimer J."/>
            <person name="McCowan C."/>
            <person name="Murphy C."/>
            <person name="Pearson M."/>
            <person name="Poon T.W."/>
            <person name="Priest M."/>
            <person name="Roberts A."/>
            <person name="Saif S."/>
            <person name="Shea T."/>
            <person name="Sisk P."/>
            <person name="Sykes S."/>
            <person name="Wortman J."/>
            <person name="Nusbaum C."/>
            <person name="Birren B."/>
        </authorList>
    </citation>
    <scope>NUCLEOTIDE SEQUENCE [LARGE SCALE GENOMIC DNA]</scope>
    <source>
        <strain evidence="3 4">CBS 119918</strain>
    </source>
</reference>